<dbReference type="KEGG" id="aup:AsAng_0021670"/>
<keyword evidence="1" id="KW-0812">Transmembrane</keyword>
<dbReference type="RefSeq" id="WP_264792632.1">
    <property type="nucleotide sequence ID" value="NZ_AP026867.1"/>
</dbReference>
<organism evidence="2 3">
    <name type="scientific">Aureispira anguillae</name>
    <dbReference type="NCBI Taxonomy" id="2864201"/>
    <lineage>
        <taxon>Bacteria</taxon>
        <taxon>Pseudomonadati</taxon>
        <taxon>Bacteroidota</taxon>
        <taxon>Saprospiria</taxon>
        <taxon>Saprospirales</taxon>
        <taxon>Saprospiraceae</taxon>
        <taxon>Aureispira</taxon>
    </lineage>
</organism>
<gene>
    <name evidence="2" type="ORF">AsAng_0021670</name>
</gene>
<evidence type="ECO:0000313" key="2">
    <source>
        <dbReference type="EMBL" id="BDS11453.1"/>
    </source>
</evidence>
<evidence type="ECO:0000313" key="3">
    <source>
        <dbReference type="Proteomes" id="UP001060919"/>
    </source>
</evidence>
<name>A0A915YE56_9BACT</name>
<feature type="transmembrane region" description="Helical" evidence="1">
    <location>
        <begin position="70"/>
        <end position="103"/>
    </location>
</feature>
<dbReference type="AlphaFoldDB" id="A0A915YE56"/>
<sequence length="121" mass="13658">MDNNTLDNHLVKKSLKQIFSDVRKAGYRNSVLYQKGYIIAKKSTLVKVRIVLDENENAVVSTVPLGIKEILFNLFLLIIFVLLGGIFFIVAIGYVLISSVSFLVSLPKVREFKTEIEGIIR</sequence>
<dbReference type="EMBL" id="AP026867">
    <property type="protein sequence ID" value="BDS11453.1"/>
    <property type="molecule type" value="Genomic_DNA"/>
</dbReference>
<keyword evidence="1" id="KW-0472">Membrane</keyword>
<evidence type="ECO:0000256" key="1">
    <source>
        <dbReference type="SAM" id="Phobius"/>
    </source>
</evidence>
<keyword evidence="1" id="KW-1133">Transmembrane helix</keyword>
<keyword evidence="3" id="KW-1185">Reference proteome</keyword>
<reference evidence="2" key="1">
    <citation type="submission" date="2022-09" db="EMBL/GenBank/DDBJ databases">
        <title>Aureispira anguillicida sp. nov., isolated from Leptocephalus of Japanese eel Anguilla japonica.</title>
        <authorList>
            <person name="Yuasa K."/>
            <person name="Mekata T."/>
            <person name="Ikunari K."/>
        </authorList>
    </citation>
    <scope>NUCLEOTIDE SEQUENCE</scope>
    <source>
        <strain evidence="2">EL160426</strain>
    </source>
</reference>
<dbReference type="Proteomes" id="UP001060919">
    <property type="component" value="Chromosome"/>
</dbReference>
<proteinExistence type="predicted"/>
<accession>A0A915YE56</accession>
<protein>
    <submittedName>
        <fullName evidence="2">Uncharacterized protein</fullName>
    </submittedName>
</protein>